<comment type="caution">
    <text evidence="1">The sequence shown here is derived from an EMBL/GenBank/DDBJ whole genome shotgun (WGS) entry which is preliminary data.</text>
</comment>
<proteinExistence type="predicted"/>
<dbReference type="EMBL" id="MNCJ02000332">
    <property type="protein sequence ID" value="KAF5755744.1"/>
    <property type="molecule type" value="Genomic_DNA"/>
</dbReference>
<organism evidence="1 2">
    <name type="scientific">Helianthus annuus</name>
    <name type="common">Common sunflower</name>
    <dbReference type="NCBI Taxonomy" id="4232"/>
    <lineage>
        <taxon>Eukaryota</taxon>
        <taxon>Viridiplantae</taxon>
        <taxon>Streptophyta</taxon>
        <taxon>Embryophyta</taxon>
        <taxon>Tracheophyta</taxon>
        <taxon>Spermatophyta</taxon>
        <taxon>Magnoliopsida</taxon>
        <taxon>eudicotyledons</taxon>
        <taxon>Gunneridae</taxon>
        <taxon>Pentapetalae</taxon>
        <taxon>asterids</taxon>
        <taxon>campanulids</taxon>
        <taxon>Asterales</taxon>
        <taxon>Asteraceae</taxon>
        <taxon>Asteroideae</taxon>
        <taxon>Heliantheae alliance</taxon>
        <taxon>Heliantheae</taxon>
        <taxon>Helianthus</taxon>
    </lineage>
</organism>
<accession>A0A9K3DI01</accession>
<evidence type="ECO:0000313" key="1">
    <source>
        <dbReference type="EMBL" id="KAF5755744.1"/>
    </source>
</evidence>
<evidence type="ECO:0000313" key="2">
    <source>
        <dbReference type="Proteomes" id="UP000215914"/>
    </source>
</evidence>
<dbReference type="Gramene" id="mRNA:HanXRQr2_Chr17g0806241">
    <property type="protein sequence ID" value="mRNA:HanXRQr2_Chr17g0806241"/>
    <property type="gene ID" value="HanXRQr2_Chr17g0806241"/>
</dbReference>
<protein>
    <submittedName>
        <fullName evidence="1">Uncharacterized protein</fullName>
    </submittedName>
</protein>
<name>A0A9K3DI01_HELAN</name>
<reference evidence="1" key="1">
    <citation type="journal article" date="2017" name="Nature">
        <title>The sunflower genome provides insights into oil metabolism, flowering and Asterid evolution.</title>
        <authorList>
            <person name="Badouin H."/>
            <person name="Gouzy J."/>
            <person name="Grassa C.J."/>
            <person name="Murat F."/>
            <person name="Staton S.E."/>
            <person name="Cottret L."/>
            <person name="Lelandais-Briere C."/>
            <person name="Owens G.L."/>
            <person name="Carrere S."/>
            <person name="Mayjonade B."/>
            <person name="Legrand L."/>
            <person name="Gill N."/>
            <person name="Kane N.C."/>
            <person name="Bowers J.E."/>
            <person name="Hubner S."/>
            <person name="Bellec A."/>
            <person name="Berard A."/>
            <person name="Berges H."/>
            <person name="Blanchet N."/>
            <person name="Boniface M.C."/>
            <person name="Brunel D."/>
            <person name="Catrice O."/>
            <person name="Chaidir N."/>
            <person name="Claudel C."/>
            <person name="Donnadieu C."/>
            <person name="Faraut T."/>
            <person name="Fievet G."/>
            <person name="Helmstetter N."/>
            <person name="King M."/>
            <person name="Knapp S.J."/>
            <person name="Lai Z."/>
            <person name="Le Paslier M.C."/>
            <person name="Lippi Y."/>
            <person name="Lorenzon L."/>
            <person name="Mandel J.R."/>
            <person name="Marage G."/>
            <person name="Marchand G."/>
            <person name="Marquand E."/>
            <person name="Bret-Mestries E."/>
            <person name="Morien E."/>
            <person name="Nambeesan S."/>
            <person name="Nguyen T."/>
            <person name="Pegot-Espagnet P."/>
            <person name="Pouilly N."/>
            <person name="Raftis F."/>
            <person name="Sallet E."/>
            <person name="Schiex T."/>
            <person name="Thomas J."/>
            <person name="Vandecasteele C."/>
            <person name="Vares D."/>
            <person name="Vear F."/>
            <person name="Vautrin S."/>
            <person name="Crespi M."/>
            <person name="Mangin B."/>
            <person name="Burke J.M."/>
            <person name="Salse J."/>
            <person name="Munos S."/>
            <person name="Vincourt P."/>
            <person name="Rieseberg L.H."/>
            <person name="Langlade N.B."/>
        </authorList>
    </citation>
    <scope>NUCLEOTIDE SEQUENCE</scope>
    <source>
        <tissue evidence="1">Leaves</tissue>
    </source>
</reference>
<dbReference type="AlphaFoldDB" id="A0A9K3DI01"/>
<reference evidence="1" key="2">
    <citation type="submission" date="2020-06" db="EMBL/GenBank/DDBJ databases">
        <title>Helianthus annuus Genome sequencing and assembly Release 2.</title>
        <authorList>
            <person name="Gouzy J."/>
            <person name="Langlade N."/>
            <person name="Munos S."/>
        </authorList>
    </citation>
    <scope>NUCLEOTIDE SEQUENCE</scope>
    <source>
        <tissue evidence="1">Leaves</tissue>
    </source>
</reference>
<dbReference type="Proteomes" id="UP000215914">
    <property type="component" value="Unassembled WGS sequence"/>
</dbReference>
<sequence length="49" mass="5556">MLSWGKNSFNSCHVSVCQISSITIKYLRPIRCLCTISRSRELLAFSMSS</sequence>
<keyword evidence="2" id="KW-1185">Reference proteome</keyword>
<gene>
    <name evidence="1" type="ORF">HanXRQr2_Chr17g0806241</name>
</gene>